<sequence length="44" mass="5181">MLMESDSTVLHGVTRQNSNLKPKPKSDWTKLIRLKPKLTYEPIW</sequence>
<evidence type="ECO:0000313" key="2">
    <source>
        <dbReference type="EMBL" id="MCI63811.1"/>
    </source>
</evidence>
<evidence type="ECO:0000313" key="3">
    <source>
        <dbReference type="Proteomes" id="UP000265520"/>
    </source>
</evidence>
<protein>
    <submittedName>
        <fullName evidence="2">Uncharacterized protein</fullName>
    </submittedName>
</protein>
<dbReference type="Proteomes" id="UP000265520">
    <property type="component" value="Unassembled WGS sequence"/>
</dbReference>
<reference evidence="2 3" key="1">
    <citation type="journal article" date="2018" name="Front. Plant Sci.">
        <title>Red Clover (Trifolium pratense) and Zigzag Clover (T. medium) - A Picture of Genomic Similarities and Differences.</title>
        <authorList>
            <person name="Dluhosova J."/>
            <person name="Istvanek J."/>
            <person name="Nedelnik J."/>
            <person name="Repkova J."/>
        </authorList>
    </citation>
    <scope>NUCLEOTIDE SEQUENCE [LARGE SCALE GENOMIC DNA]</scope>
    <source>
        <strain evidence="3">cv. 10/8</strain>
        <tissue evidence="2">Leaf</tissue>
    </source>
</reference>
<evidence type="ECO:0000256" key="1">
    <source>
        <dbReference type="SAM" id="MobiDB-lite"/>
    </source>
</evidence>
<feature type="non-terminal residue" evidence="2">
    <location>
        <position position="44"/>
    </location>
</feature>
<proteinExistence type="predicted"/>
<name>A0A392TRK1_9FABA</name>
<dbReference type="EMBL" id="LXQA010644062">
    <property type="protein sequence ID" value="MCI63811.1"/>
    <property type="molecule type" value="Genomic_DNA"/>
</dbReference>
<dbReference type="AlphaFoldDB" id="A0A392TRK1"/>
<feature type="region of interest" description="Disordered" evidence="1">
    <location>
        <begin position="1"/>
        <end position="25"/>
    </location>
</feature>
<keyword evidence="3" id="KW-1185">Reference proteome</keyword>
<feature type="compositionally biased region" description="Polar residues" evidence="1">
    <location>
        <begin position="1"/>
        <end position="20"/>
    </location>
</feature>
<comment type="caution">
    <text evidence="2">The sequence shown here is derived from an EMBL/GenBank/DDBJ whole genome shotgun (WGS) entry which is preliminary data.</text>
</comment>
<accession>A0A392TRK1</accession>
<organism evidence="2 3">
    <name type="scientific">Trifolium medium</name>
    <dbReference type="NCBI Taxonomy" id="97028"/>
    <lineage>
        <taxon>Eukaryota</taxon>
        <taxon>Viridiplantae</taxon>
        <taxon>Streptophyta</taxon>
        <taxon>Embryophyta</taxon>
        <taxon>Tracheophyta</taxon>
        <taxon>Spermatophyta</taxon>
        <taxon>Magnoliopsida</taxon>
        <taxon>eudicotyledons</taxon>
        <taxon>Gunneridae</taxon>
        <taxon>Pentapetalae</taxon>
        <taxon>rosids</taxon>
        <taxon>fabids</taxon>
        <taxon>Fabales</taxon>
        <taxon>Fabaceae</taxon>
        <taxon>Papilionoideae</taxon>
        <taxon>50 kb inversion clade</taxon>
        <taxon>NPAAA clade</taxon>
        <taxon>Hologalegina</taxon>
        <taxon>IRL clade</taxon>
        <taxon>Trifolieae</taxon>
        <taxon>Trifolium</taxon>
    </lineage>
</organism>